<organism evidence="3 4">
    <name type="scientific">Pseudofrankia inefficax (strain DSM 45817 / CECT 9037 / DDB 130130 / EuI1c)</name>
    <name type="common">Frankia inefficax</name>
    <dbReference type="NCBI Taxonomy" id="298654"/>
    <lineage>
        <taxon>Bacteria</taxon>
        <taxon>Bacillati</taxon>
        <taxon>Actinomycetota</taxon>
        <taxon>Actinomycetes</taxon>
        <taxon>Frankiales</taxon>
        <taxon>Frankiaceae</taxon>
        <taxon>Pseudofrankia</taxon>
    </lineage>
</organism>
<feature type="domain" description="Dienelactone hydrolase" evidence="2">
    <location>
        <begin position="24"/>
        <end position="235"/>
    </location>
</feature>
<dbReference type="Pfam" id="PF01738">
    <property type="entry name" value="DLH"/>
    <property type="match status" value="1"/>
</dbReference>
<dbReference type="Proteomes" id="UP000002484">
    <property type="component" value="Chromosome"/>
</dbReference>
<dbReference type="PANTHER" id="PTHR22946:SF0">
    <property type="entry name" value="DIENELACTONE HYDROLASE DOMAIN-CONTAINING PROTEIN"/>
    <property type="match status" value="1"/>
</dbReference>
<protein>
    <submittedName>
        <fullName evidence="3">Dienelactone hydrolase</fullName>
    </submittedName>
</protein>
<dbReference type="SUPFAM" id="SSF53474">
    <property type="entry name" value="alpha/beta-Hydrolases"/>
    <property type="match status" value="1"/>
</dbReference>
<dbReference type="InterPro" id="IPR002925">
    <property type="entry name" value="Dienelactn_hydro"/>
</dbReference>
<dbReference type="STRING" id="298654.FraEuI1c_4507"/>
<dbReference type="eggNOG" id="COG0412">
    <property type="taxonomic scope" value="Bacteria"/>
</dbReference>
<keyword evidence="3" id="KW-0378">Hydrolase</keyword>
<reference evidence="3 4" key="1">
    <citation type="submission" date="2010-10" db="EMBL/GenBank/DDBJ databases">
        <title>Complete sequence of Frankia sp. EuI1c.</title>
        <authorList>
            <consortium name="US DOE Joint Genome Institute"/>
            <person name="Lucas S."/>
            <person name="Copeland A."/>
            <person name="Lapidus A."/>
            <person name="Cheng J.-F."/>
            <person name="Bruce D."/>
            <person name="Goodwin L."/>
            <person name="Pitluck S."/>
            <person name="Chertkov O."/>
            <person name="Detter J.C."/>
            <person name="Han C."/>
            <person name="Tapia R."/>
            <person name="Land M."/>
            <person name="Hauser L."/>
            <person name="Jeffries C."/>
            <person name="Kyrpides N."/>
            <person name="Ivanova N."/>
            <person name="Mikhailova N."/>
            <person name="Beauchemin N."/>
            <person name="Sen A."/>
            <person name="Sur S.A."/>
            <person name="Gtari M."/>
            <person name="Wall L."/>
            <person name="Tisa L."/>
            <person name="Woyke T."/>
        </authorList>
    </citation>
    <scope>NUCLEOTIDE SEQUENCE [LARGE SCALE GENOMIC DNA]</scope>
    <source>
        <strain evidence="4">DSM 45817 / CECT 9037 / EuI1c</strain>
    </source>
</reference>
<dbReference type="HOGENOM" id="CLU_054590_3_1_11"/>
<evidence type="ECO:0000256" key="1">
    <source>
        <dbReference type="ARBA" id="ARBA00008645"/>
    </source>
</evidence>
<dbReference type="AlphaFoldDB" id="E3IVJ4"/>
<dbReference type="InterPro" id="IPR050261">
    <property type="entry name" value="FrsA_esterase"/>
</dbReference>
<dbReference type="InParanoid" id="E3IVJ4"/>
<dbReference type="EMBL" id="CP002299">
    <property type="protein sequence ID" value="ADP82500.1"/>
    <property type="molecule type" value="Genomic_DNA"/>
</dbReference>
<dbReference type="PANTHER" id="PTHR22946">
    <property type="entry name" value="DIENELACTONE HYDROLASE DOMAIN-CONTAINING PROTEIN-RELATED"/>
    <property type="match status" value="1"/>
</dbReference>
<dbReference type="RefSeq" id="WP_013425618.1">
    <property type="nucleotide sequence ID" value="NC_014666.1"/>
</dbReference>
<dbReference type="Gene3D" id="3.40.50.1820">
    <property type="entry name" value="alpha/beta hydrolase"/>
    <property type="match status" value="1"/>
</dbReference>
<comment type="similarity">
    <text evidence="1">Belongs to the AB hydrolase superfamily.</text>
</comment>
<proteinExistence type="inferred from homology"/>
<name>E3IVJ4_PSEI1</name>
<evidence type="ECO:0000259" key="2">
    <source>
        <dbReference type="Pfam" id="PF01738"/>
    </source>
</evidence>
<accession>E3IVJ4</accession>
<keyword evidence="4" id="KW-1185">Reference proteome</keyword>
<sequence length="236" mass="25708">MRTVDVEYTYDDLQLIGELSVDDERPGRRPAVLVCHEGDGMSEHSRNKARRLAELGYVAFALDYHGGGRKLAGDEAGKAFARLSADPDRVRALGQAGLDILLAHELTDPARVAAIGFCFGGTMALELARGGADLKAVVGFHSGLSTSRPQDAANITGRILVCIGTEDPIIPPEQRLAFEQEMRDGGVDWRMNLYGGAAHSFTNPAADGSRMPAIRYDQRADERSWRAMTDLFDEVF</sequence>
<evidence type="ECO:0000313" key="3">
    <source>
        <dbReference type="EMBL" id="ADP82500.1"/>
    </source>
</evidence>
<dbReference type="OrthoDB" id="3208682at2"/>
<evidence type="ECO:0000313" key="4">
    <source>
        <dbReference type="Proteomes" id="UP000002484"/>
    </source>
</evidence>
<dbReference type="InterPro" id="IPR029058">
    <property type="entry name" value="AB_hydrolase_fold"/>
</dbReference>
<dbReference type="KEGG" id="fri:FraEuI1c_4507"/>
<dbReference type="GO" id="GO:0016787">
    <property type="term" value="F:hydrolase activity"/>
    <property type="evidence" value="ECO:0007669"/>
    <property type="project" value="UniProtKB-KW"/>
</dbReference>
<gene>
    <name evidence="3" type="ordered locus">FraEuI1c_4507</name>
</gene>